<protein>
    <submittedName>
        <fullName evidence="2">Uncharacterized protein</fullName>
    </submittedName>
</protein>
<organism evidence="2 3">
    <name type="scientific">Suillus plorans</name>
    <dbReference type="NCBI Taxonomy" id="116603"/>
    <lineage>
        <taxon>Eukaryota</taxon>
        <taxon>Fungi</taxon>
        <taxon>Dikarya</taxon>
        <taxon>Basidiomycota</taxon>
        <taxon>Agaricomycotina</taxon>
        <taxon>Agaricomycetes</taxon>
        <taxon>Agaricomycetidae</taxon>
        <taxon>Boletales</taxon>
        <taxon>Suillineae</taxon>
        <taxon>Suillaceae</taxon>
        <taxon>Suillus</taxon>
    </lineage>
</organism>
<feature type="compositionally biased region" description="Acidic residues" evidence="1">
    <location>
        <begin position="171"/>
        <end position="182"/>
    </location>
</feature>
<dbReference type="EMBL" id="JABBWE010000124">
    <property type="protein sequence ID" value="KAG1784928.1"/>
    <property type="molecule type" value="Genomic_DNA"/>
</dbReference>
<evidence type="ECO:0000313" key="2">
    <source>
        <dbReference type="EMBL" id="KAG1784928.1"/>
    </source>
</evidence>
<dbReference type="OrthoDB" id="2690420at2759"/>
<evidence type="ECO:0000313" key="3">
    <source>
        <dbReference type="Proteomes" id="UP000719766"/>
    </source>
</evidence>
<evidence type="ECO:0000256" key="1">
    <source>
        <dbReference type="SAM" id="MobiDB-lite"/>
    </source>
</evidence>
<accession>A0A9P7A9J7</accession>
<feature type="compositionally biased region" description="Polar residues" evidence="1">
    <location>
        <begin position="156"/>
        <end position="165"/>
    </location>
</feature>
<dbReference type="AlphaFoldDB" id="A0A9P7A9J7"/>
<gene>
    <name evidence="2" type="ORF">HD556DRAFT_173979</name>
</gene>
<feature type="region of interest" description="Disordered" evidence="1">
    <location>
        <begin position="145"/>
        <end position="182"/>
    </location>
</feature>
<dbReference type="RefSeq" id="XP_041152413.1">
    <property type="nucleotide sequence ID" value="XM_041309800.1"/>
</dbReference>
<sequence length="182" mass="20961">MENPFLRLCVDHRTHRFVSSILSTCRKSVDCIHGLPSKGRPSINRRSRQKTCNGLAVHIRDRVNFLQYIGPSTLDEEYILQILSFEYGSAVVERLGHQILSQPKPRRDNPRDVNGSRIYQIMLQHMQLLPCTKYTQPVFVDSLKDRKRKRKAADETTGQSPTKKGSFTGVPDEDELEYTMVE</sequence>
<comment type="caution">
    <text evidence="2">The sequence shown here is derived from an EMBL/GenBank/DDBJ whole genome shotgun (WGS) entry which is preliminary data.</text>
</comment>
<name>A0A9P7A9J7_9AGAM</name>
<keyword evidence="3" id="KW-1185">Reference proteome</keyword>
<proteinExistence type="predicted"/>
<reference evidence="2" key="1">
    <citation type="journal article" date="2020" name="New Phytol.">
        <title>Comparative genomics reveals dynamic genome evolution in host specialist ectomycorrhizal fungi.</title>
        <authorList>
            <person name="Lofgren L.A."/>
            <person name="Nguyen N.H."/>
            <person name="Vilgalys R."/>
            <person name="Ruytinx J."/>
            <person name="Liao H.L."/>
            <person name="Branco S."/>
            <person name="Kuo A."/>
            <person name="LaButti K."/>
            <person name="Lipzen A."/>
            <person name="Andreopoulos W."/>
            <person name="Pangilinan J."/>
            <person name="Riley R."/>
            <person name="Hundley H."/>
            <person name="Na H."/>
            <person name="Barry K."/>
            <person name="Grigoriev I.V."/>
            <person name="Stajich J.E."/>
            <person name="Kennedy P.G."/>
        </authorList>
    </citation>
    <scope>NUCLEOTIDE SEQUENCE</scope>
    <source>
        <strain evidence="2">S12</strain>
    </source>
</reference>
<dbReference type="GeneID" id="64603564"/>
<dbReference type="Proteomes" id="UP000719766">
    <property type="component" value="Unassembled WGS sequence"/>
</dbReference>